<organism evidence="1 2">
    <name type="scientific">candidate division TM6 bacterium JCVI TM6SC1</name>
    <dbReference type="NCBI Taxonomy" id="1306947"/>
    <lineage>
        <taxon>Bacteria</taxon>
        <taxon>Candidatus Babelota</taxon>
        <taxon>Vermiphilus</taxon>
    </lineage>
</organism>
<protein>
    <submittedName>
        <fullName evidence="1">Uncharacterized protein</fullName>
    </submittedName>
</protein>
<evidence type="ECO:0000313" key="1">
    <source>
        <dbReference type="EMBL" id="KIX85414.1"/>
    </source>
</evidence>
<dbReference type="Proteomes" id="UP000032214">
    <property type="component" value="Unassembled WGS sequence"/>
</dbReference>
<dbReference type="EMBL" id="ARQD01000001">
    <property type="protein sequence ID" value="KIX85414.1"/>
    <property type="molecule type" value="Genomic_DNA"/>
</dbReference>
<proteinExistence type="predicted"/>
<evidence type="ECO:0000313" key="2">
    <source>
        <dbReference type="Proteomes" id="UP000032214"/>
    </source>
</evidence>
<sequence>MKSYIKFALLGISAGAAINLFSTDTLLPVRLEIIHDQIIHGFIQEMERCHDEMLATVYSLELRESQIEKRGNNFKEILMKTFQEFQVTLADSNIILEFLDEAARKIDEVNCKISDALNNHINKFIDMVKVRPISTRAEYVTYAKASLLKFYDQMELILQEEQLSNYQTTFLRLLHKLHMHDLISNL</sequence>
<name>A0A0D2GPU4_9BACT</name>
<dbReference type="AlphaFoldDB" id="A0A0D2GPU4"/>
<accession>A0A0D2GPU4</accession>
<comment type="caution">
    <text evidence="1">The sequence shown here is derived from an EMBL/GenBank/DDBJ whole genome shotgun (WGS) entry which is preliminary data.</text>
</comment>
<dbReference type="STRING" id="1306947.J120_00305"/>
<gene>
    <name evidence="1" type="ORF">J120_00305</name>
</gene>
<keyword evidence="2" id="KW-1185">Reference proteome</keyword>
<reference evidence="1 2" key="1">
    <citation type="journal article" date="2013" name="Proc. Natl. Acad. Sci. U.S.A.">
        <title>Candidate phylum TM6 genome recovered from a hospital sink biofilm provides genomic insights into this uncultivated phylum.</title>
        <authorList>
            <person name="McLean J.S."/>
            <person name="Lombardo M.J."/>
            <person name="Badger J.H."/>
            <person name="Edlund A."/>
            <person name="Novotny M."/>
            <person name="Yee-Greenbaum J."/>
            <person name="Vyahhi N."/>
            <person name="Hall A.P."/>
            <person name="Yang Y."/>
            <person name="Dupont C.L."/>
            <person name="Ziegler M.G."/>
            <person name="Chitsaz H."/>
            <person name="Allen A.E."/>
            <person name="Yooseph S."/>
            <person name="Tesler G."/>
            <person name="Pevzner P.A."/>
            <person name="Friedman R.M."/>
            <person name="Nealson K.H."/>
            <person name="Venter J.C."/>
            <person name="Lasken R.S."/>
        </authorList>
    </citation>
    <scope>NUCLEOTIDE SEQUENCE [LARGE SCALE GENOMIC DNA]</scope>
    <source>
        <strain evidence="1 2">TM6SC1</strain>
    </source>
</reference>